<keyword evidence="2" id="KW-1185">Reference proteome</keyword>
<evidence type="ECO:0000313" key="1">
    <source>
        <dbReference type="EMBL" id="RNA39711.1"/>
    </source>
</evidence>
<dbReference type="AlphaFoldDB" id="A0A3M7SV57"/>
<reference evidence="1 2" key="1">
    <citation type="journal article" date="2018" name="Sci. Rep.">
        <title>Genomic signatures of local adaptation to the degree of environmental predictability in rotifers.</title>
        <authorList>
            <person name="Franch-Gras L."/>
            <person name="Hahn C."/>
            <person name="Garcia-Roger E.M."/>
            <person name="Carmona M.J."/>
            <person name="Serra M."/>
            <person name="Gomez A."/>
        </authorList>
    </citation>
    <scope>NUCLEOTIDE SEQUENCE [LARGE SCALE GENOMIC DNA]</scope>
    <source>
        <strain evidence="1">HYR1</strain>
    </source>
</reference>
<gene>
    <name evidence="1" type="ORF">BpHYR1_010693</name>
</gene>
<sequence>MNLARLKRGKFLKFSYLIEQNRKLKYHDIKALVTGSNWLNFKIVGKSKTIFSPKIAKKSFFFHEMIYKNSNTSLKRINNSKKW</sequence>
<protein>
    <submittedName>
        <fullName evidence="1">Uncharacterized protein</fullName>
    </submittedName>
</protein>
<name>A0A3M7SV57_BRAPC</name>
<comment type="caution">
    <text evidence="1">The sequence shown here is derived from an EMBL/GenBank/DDBJ whole genome shotgun (WGS) entry which is preliminary data.</text>
</comment>
<organism evidence="1 2">
    <name type="scientific">Brachionus plicatilis</name>
    <name type="common">Marine rotifer</name>
    <name type="synonym">Brachionus muelleri</name>
    <dbReference type="NCBI Taxonomy" id="10195"/>
    <lineage>
        <taxon>Eukaryota</taxon>
        <taxon>Metazoa</taxon>
        <taxon>Spiralia</taxon>
        <taxon>Gnathifera</taxon>
        <taxon>Rotifera</taxon>
        <taxon>Eurotatoria</taxon>
        <taxon>Monogononta</taxon>
        <taxon>Pseudotrocha</taxon>
        <taxon>Ploima</taxon>
        <taxon>Brachionidae</taxon>
        <taxon>Brachionus</taxon>
    </lineage>
</organism>
<evidence type="ECO:0000313" key="2">
    <source>
        <dbReference type="Proteomes" id="UP000276133"/>
    </source>
</evidence>
<accession>A0A3M7SV57</accession>
<dbReference type="Proteomes" id="UP000276133">
    <property type="component" value="Unassembled WGS sequence"/>
</dbReference>
<proteinExistence type="predicted"/>
<dbReference type="EMBL" id="REGN01000714">
    <property type="protein sequence ID" value="RNA39711.1"/>
    <property type="molecule type" value="Genomic_DNA"/>
</dbReference>